<dbReference type="EMBL" id="UINC01015989">
    <property type="protein sequence ID" value="SVA66921.1"/>
    <property type="molecule type" value="Genomic_DNA"/>
</dbReference>
<organism evidence="1">
    <name type="scientific">marine metagenome</name>
    <dbReference type="NCBI Taxonomy" id="408172"/>
    <lineage>
        <taxon>unclassified sequences</taxon>
        <taxon>metagenomes</taxon>
        <taxon>ecological metagenomes</taxon>
    </lineage>
</organism>
<feature type="non-terminal residue" evidence="1">
    <location>
        <position position="1"/>
    </location>
</feature>
<gene>
    <name evidence="1" type="ORF">METZ01_LOCUS119775</name>
</gene>
<accession>A0A381XR90</accession>
<evidence type="ECO:0000313" key="1">
    <source>
        <dbReference type="EMBL" id="SVA66921.1"/>
    </source>
</evidence>
<reference evidence="1" key="1">
    <citation type="submission" date="2018-05" db="EMBL/GenBank/DDBJ databases">
        <authorList>
            <person name="Lanie J.A."/>
            <person name="Ng W.-L."/>
            <person name="Kazmierczak K.M."/>
            <person name="Andrzejewski T.M."/>
            <person name="Davidsen T.M."/>
            <person name="Wayne K.J."/>
            <person name="Tettelin H."/>
            <person name="Glass J.I."/>
            <person name="Rusch D."/>
            <person name="Podicherti R."/>
            <person name="Tsui H.-C.T."/>
            <person name="Winkler M.E."/>
        </authorList>
    </citation>
    <scope>NUCLEOTIDE SEQUENCE</scope>
</reference>
<sequence length="39" mass="4371">VTLVFVVVAFMEEVNCQLNSLNRLSIKTPFADKVEGVFL</sequence>
<proteinExistence type="predicted"/>
<dbReference type="AlphaFoldDB" id="A0A381XR90"/>
<protein>
    <submittedName>
        <fullName evidence="1">Uncharacterized protein</fullName>
    </submittedName>
</protein>
<name>A0A381XR90_9ZZZZ</name>